<dbReference type="RefSeq" id="WP_130989792.1">
    <property type="nucleotide sequence ID" value="NZ_SISK01000001.1"/>
</dbReference>
<organism evidence="1 2">
    <name type="scientific">Paracoccus subflavus</name>
    <dbReference type="NCBI Taxonomy" id="2528244"/>
    <lineage>
        <taxon>Bacteria</taxon>
        <taxon>Pseudomonadati</taxon>
        <taxon>Pseudomonadota</taxon>
        <taxon>Alphaproteobacteria</taxon>
        <taxon>Rhodobacterales</taxon>
        <taxon>Paracoccaceae</taxon>
        <taxon>Paracoccus</taxon>
    </lineage>
</organism>
<dbReference type="OrthoDB" id="9807157at2"/>
<name>A0A4Q9G619_9RHOB</name>
<accession>A0A4Q9G619</accession>
<dbReference type="InterPro" id="IPR015421">
    <property type="entry name" value="PyrdxlP-dep_Trfase_major"/>
</dbReference>
<dbReference type="AlphaFoldDB" id="A0A4Q9G619"/>
<evidence type="ECO:0000313" key="1">
    <source>
        <dbReference type="EMBL" id="TBN44093.1"/>
    </source>
</evidence>
<protein>
    <submittedName>
        <fullName evidence="1">Uncharacterized protein</fullName>
    </submittedName>
</protein>
<dbReference type="Proteomes" id="UP000293520">
    <property type="component" value="Unassembled WGS sequence"/>
</dbReference>
<dbReference type="EMBL" id="SISK01000001">
    <property type="protein sequence ID" value="TBN44093.1"/>
    <property type="molecule type" value="Genomic_DNA"/>
</dbReference>
<sequence>MAAYTSARHTLHQGRDVCFVLRVPVKPLHVPKDRVPTKSPASRCTPWGKALEGAGALIRGARCLIDFMINRCRPFIFATASWPMLAVAGQRPQAPLLGSQIVPQPWILRPGFRHAASVQAA</sequence>
<keyword evidence="2" id="KW-1185">Reference proteome</keyword>
<reference evidence="1 2" key="1">
    <citation type="submission" date="2019-02" db="EMBL/GenBank/DDBJ databases">
        <title>Paracoccus subflavus sp. nov., isolated from marine sediment of the Pacific Ocean.</title>
        <authorList>
            <person name="Zhang G."/>
        </authorList>
    </citation>
    <scope>NUCLEOTIDE SEQUENCE [LARGE SCALE GENOMIC DNA]</scope>
    <source>
        <strain evidence="1 2">GY0581</strain>
    </source>
</reference>
<comment type="caution">
    <text evidence="1">The sequence shown here is derived from an EMBL/GenBank/DDBJ whole genome shotgun (WGS) entry which is preliminary data.</text>
</comment>
<gene>
    <name evidence="1" type="ORF">EYE42_02980</name>
</gene>
<dbReference type="Gene3D" id="3.40.640.10">
    <property type="entry name" value="Type I PLP-dependent aspartate aminotransferase-like (Major domain)"/>
    <property type="match status" value="1"/>
</dbReference>
<proteinExistence type="predicted"/>
<evidence type="ECO:0000313" key="2">
    <source>
        <dbReference type="Proteomes" id="UP000293520"/>
    </source>
</evidence>